<comment type="caution">
    <text evidence="2">The sequence shown here is derived from an EMBL/GenBank/DDBJ whole genome shotgun (WGS) entry which is preliminary data.</text>
</comment>
<feature type="region of interest" description="Disordered" evidence="1">
    <location>
        <begin position="36"/>
        <end position="84"/>
    </location>
</feature>
<reference evidence="2" key="1">
    <citation type="submission" date="2020-10" db="EMBL/GenBank/DDBJ databases">
        <title>An improved Amphimedon queenslandica hologenome assembly reveals how three proteobacterial symbionts can extend the metabolic phenotypic of their marine sponge host.</title>
        <authorList>
            <person name="Degnan B."/>
            <person name="Degnan S."/>
            <person name="Xiang X."/>
        </authorList>
    </citation>
    <scope>NUCLEOTIDE SEQUENCE</scope>
    <source>
        <strain evidence="2">AqS2</strain>
    </source>
</reference>
<protein>
    <submittedName>
        <fullName evidence="2">Uncharacterized protein</fullName>
    </submittedName>
</protein>
<gene>
    <name evidence="2" type="ORF">ISN26_07610</name>
</gene>
<keyword evidence="3" id="KW-1185">Reference proteome</keyword>
<sequence length="161" mass="16425">MAGGVPGLGEVLLPPALARQAHVAAVLALDDRRPAQLPPAALGRGEQRRARIVDRRDAAGDEDRAQGRRDAAVGRGEDVDDALPGAAALPQPGLEDEIAAAGGLVALGVRHVLGAGTPAQRRGRRAFAARPLRRPGLHAPAAAAAAATRRCFCARASANLA</sequence>
<dbReference type="EMBL" id="JADHEI010000055">
    <property type="protein sequence ID" value="MBF2735914.1"/>
    <property type="molecule type" value="Genomic_DNA"/>
</dbReference>
<evidence type="ECO:0000313" key="2">
    <source>
        <dbReference type="EMBL" id="MBF2735914.1"/>
    </source>
</evidence>
<dbReference type="Proteomes" id="UP000604381">
    <property type="component" value="Unassembled WGS sequence"/>
</dbReference>
<organism evidence="2 3">
    <name type="scientific">Candidatus Amphirhobacter heronislandensis</name>
    <dbReference type="NCBI Taxonomy" id="1732024"/>
    <lineage>
        <taxon>Bacteria</taxon>
        <taxon>Pseudomonadati</taxon>
        <taxon>Pseudomonadota</taxon>
        <taxon>Gammaproteobacteria</taxon>
        <taxon>Candidatus Tethybacterales</taxon>
        <taxon>Candidatus Tethybacteraceae</taxon>
        <taxon>Candidatus Amphirhobacter</taxon>
    </lineage>
</organism>
<evidence type="ECO:0000313" key="3">
    <source>
        <dbReference type="Proteomes" id="UP000604381"/>
    </source>
</evidence>
<name>A0A930UG14_9GAMM</name>
<feature type="compositionally biased region" description="Basic and acidic residues" evidence="1">
    <location>
        <begin position="45"/>
        <end position="77"/>
    </location>
</feature>
<evidence type="ECO:0000256" key="1">
    <source>
        <dbReference type="SAM" id="MobiDB-lite"/>
    </source>
</evidence>
<proteinExistence type="predicted"/>
<dbReference type="AlphaFoldDB" id="A0A930UG14"/>
<accession>A0A930UG14</accession>